<dbReference type="Pfam" id="PF02566">
    <property type="entry name" value="OsmC"/>
    <property type="match status" value="1"/>
</dbReference>
<dbReference type="Proteomes" id="UP001063166">
    <property type="component" value="Unassembled WGS sequence"/>
</dbReference>
<dbReference type="InterPro" id="IPR036102">
    <property type="entry name" value="OsmC/Ohrsf"/>
</dbReference>
<gene>
    <name evidence="2" type="ORF">LshimejAT787_0400450</name>
</gene>
<evidence type="ECO:0000313" key="3">
    <source>
        <dbReference type="Proteomes" id="UP001063166"/>
    </source>
</evidence>
<dbReference type="NCBIfam" id="TIGR03561">
    <property type="entry name" value="organ_hyd_perox"/>
    <property type="match status" value="1"/>
</dbReference>
<dbReference type="Gene3D" id="3.30.300.20">
    <property type="match status" value="1"/>
</dbReference>
<dbReference type="InterPro" id="IPR003718">
    <property type="entry name" value="OsmC/Ohr_fam"/>
</dbReference>
<dbReference type="InterPro" id="IPR036047">
    <property type="entry name" value="F-box-like_dom_sf"/>
</dbReference>
<evidence type="ECO:0000313" key="2">
    <source>
        <dbReference type="EMBL" id="GLB36994.1"/>
    </source>
</evidence>
<organism evidence="2 3">
    <name type="scientific">Lyophyllum shimeji</name>
    <name type="common">Hon-shimeji</name>
    <name type="synonym">Tricholoma shimeji</name>
    <dbReference type="NCBI Taxonomy" id="47721"/>
    <lineage>
        <taxon>Eukaryota</taxon>
        <taxon>Fungi</taxon>
        <taxon>Dikarya</taxon>
        <taxon>Basidiomycota</taxon>
        <taxon>Agaricomycotina</taxon>
        <taxon>Agaricomycetes</taxon>
        <taxon>Agaricomycetidae</taxon>
        <taxon>Agaricales</taxon>
        <taxon>Tricholomatineae</taxon>
        <taxon>Lyophyllaceae</taxon>
        <taxon>Lyophyllum</taxon>
    </lineage>
</organism>
<dbReference type="SUPFAM" id="SSF82784">
    <property type="entry name" value="OsmC-like"/>
    <property type="match status" value="1"/>
</dbReference>
<accession>A0A9P3PK91</accession>
<dbReference type="GO" id="GO:0006979">
    <property type="term" value="P:response to oxidative stress"/>
    <property type="evidence" value="ECO:0007669"/>
    <property type="project" value="InterPro"/>
</dbReference>
<dbReference type="OrthoDB" id="60422at2759"/>
<protein>
    <submittedName>
        <fullName evidence="2">OsmC-like protein</fullName>
    </submittedName>
</protein>
<dbReference type="SUPFAM" id="SSF81383">
    <property type="entry name" value="F-box domain"/>
    <property type="match status" value="1"/>
</dbReference>
<reference evidence="2" key="1">
    <citation type="submission" date="2022-07" db="EMBL/GenBank/DDBJ databases">
        <title>The genome of Lyophyllum shimeji provides insight into the initial evolution of ectomycorrhizal fungal genome.</title>
        <authorList>
            <person name="Kobayashi Y."/>
            <person name="Shibata T."/>
            <person name="Hirakawa H."/>
            <person name="Shigenobu S."/>
            <person name="Nishiyama T."/>
            <person name="Yamada A."/>
            <person name="Hasebe M."/>
            <person name="Kawaguchi M."/>
        </authorList>
    </citation>
    <scope>NUCLEOTIDE SEQUENCE</scope>
    <source>
        <strain evidence="2">AT787</strain>
    </source>
</reference>
<comment type="caution">
    <text evidence="2">The sequence shown here is derived from an EMBL/GenBank/DDBJ whole genome shotgun (WGS) entry which is preliminary data.</text>
</comment>
<comment type="similarity">
    <text evidence="1">Belongs to the OsmC/Ohr family.</text>
</comment>
<dbReference type="PANTHER" id="PTHR33797:SF2">
    <property type="entry name" value="ORGANIC HYDROPEROXIDE RESISTANCE PROTEIN-LIKE"/>
    <property type="match status" value="1"/>
</dbReference>
<dbReference type="InterPro" id="IPR015946">
    <property type="entry name" value="KH_dom-like_a/b"/>
</dbReference>
<sequence length="607" mass="67062">MLPAATRAVLRTSRPRLASLAHKTLNYPSRTLMTLKNHKYTAHATAKGQGRNGEVITNGLSLNLAMPKELGGTGQGQNPEQLFAAGYAACLLGAIQAAARRMDKTESAKNAVVHTSVHIGEPKEMGGFGLAVDVKVEGVDDDLLKAGHEFCPYSLVHRILCICDIPAVLSASQTCKYLYSLAMSRTTWLALMTKMQRRILLDVQEGAPLESLPTTSLIELAKRALRGPRSWASSPPQSLVINRRHVLQLTSPGKPVFKLLPGGKYLMRKQSTSLECWSIQENRRIWQYNPSDASRPFKILRFAEDVLKGGDAVLLMICLNFSGDSTLVVEFVRLDLLAETSEFLGSILGPRREFPYVCFHPRICGDIAAVALRFAAEVLVINWRTGCYIEIPMTTRCYDLDLIPGHLIIIESNKDDAASVLSIYNSACLAPFWRSEPLSQQVTPHTIAPIVRKNITLPHARTPLQTLLAAHAHPLYDDAYVVWVFETSAIPNFPGRAGGTSIAVRYRLVLDRSTDTLQLQDTAWEELLQGFHDLGWCGVSFSGHVMASKSAHLRTAITMLQLSELSRYGNETDNPKPFPNAQHMSAYSGALTYFNPDDNTAVVEYYD</sequence>
<dbReference type="EMBL" id="BRPK01000004">
    <property type="protein sequence ID" value="GLB36994.1"/>
    <property type="molecule type" value="Genomic_DNA"/>
</dbReference>
<dbReference type="Gene3D" id="2.20.25.10">
    <property type="match status" value="1"/>
</dbReference>
<name>A0A9P3PK91_LYOSH</name>
<dbReference type="AlphaFoldDB" id="A0A9P3PK91"/>
<proteinExistence type="inferred from homology"/>
<dbReference type="InterPro" id="IPR019953">
    <property type="entry name" value="OHR"/>
</dbReference>
<dbReference type="PANTHER" id="PTHR33797">
    <property type="entry name" value="ORGANIC HYDROPEROXIDE RESISTANCE PROTEIN-LIKE"/>
    <property type="match status" value="1"/>
</dbReference>
<evidence type="ECO:0000256" key="1">
    <source>
        <dbReference type="ARBA" id="ARBA00007378"/>
    </source>
</evidence>
<keyword evidence="3" id="KW-1185">Reference proteome</keyword>